<evidence type="ECO:0000256" key="4">
    <source>
        <dbReference type="ARBA" id="ARBA00022679"/>
    </source>
</evidence>
<evidence type="ECO:0000313" key="9">
    <source>
        <dbReference type="EMBL" id="MBB5754860.1"/>
    </source>
</evidence>
<feature type="domain" description="Histidine kinase" evidence="8">
    <location>
        <begin position="410"/>
        <end position="613"/>
    </location>
</feature>
<dbReference type="InterPro" id="IPR003594">
    <property type="entry name" value="HATPase_dom"/>
</dbReference>
<accession>A0A7W9FQC0</accession>
<keyword evidence="10" id="KW-1185">Reference proteome</keyword>
<feature type="transmembrane region" description="Helical" evidence="6">
    <location>
        <begin position="173"/>
        <end position="191"/>
    </location>
</feature>
<keyword evidence="5 9" id="KW-0418">Kinase</keyword>
<feature type="transmembrane region" description="Helical" evidence="6">
    <location>
        <begin position="349"/>
        <end position="369"/>
    </location>
</feature>
<dbReference type="SMART" id="SM00387">
    <property type="entry name" value="HATPase_c"/>
    <property type="match status" value="1"/>
</dbReference>
<dbReference type="EMBL" id="JACHOO010000010">
    <property type="protein sequence ID" value="MBB5754860.1"/>
    <property type="molecule type" value="Genomic_DNA"/>
</dbReference>
<dbReference type="RefSeq" id="WP_183858286.1">
    <property type="nucleotide sequence ID" value="NZ_JACHOO010000010.1"/>
</dbReference>
<dbReference type="InterPro" id="IPR003661">
    <property type="entry name" value="HisK_dim/P_dom"/>
</dbReference>
<feature type="transmembrane region" description="Helical" evidence="6">
    <location>
        <begin position="198"/>
        <end position="224"/>
    </location>
</feature>
<dbReference type="Gene3D" id="3.30.565.10">
    <property type="entry name" value="Histidine kinase-like ATPase, C-terminal domain"/>
    <property type="match status" value="1"/>
</dbReference>
<dbReference type="GO" id="GO:0030295">
    <property type="term" value="F:protein kinase activator activity"/>
    <property type="evidence" value="ECO:0007669"/>
    <property type="project" value="TreeGrafter"/>
</dbReference>
<dbReference type="CDD" id="cd00082">
    <property type="entry name" value="HisKA"/>
    <property type="match status" value="1"/>
</dbReference>
<dbReference type="Gene3D" id="2.60.40.2380">
    <property type="match status" value="1"/>
</dbReference>
<sequence length="613" mass="66426">MVVLLLALLLVAPLGAVPAFAADDHVVSRGLYEDATGRLTVAEVAGMAFQPAPAIVAKGYTASVFWLRLEIRPSATGAALVLRVRPTYLDEVTLYRPDRTAPSGWRAQLSGDRIPYADREVSSAALGFLVDPAPGGTVYFLRVASTSTILIQAEALEGSVAAMRDRWLDFRQYLTLSIMIAIWAWAVNDYVLRRDRVIGLFVISHFAVIAYNTLIMGYGAFLFASAPPGFVDAVTSLWVLLSGMLSILTGTTLIRQARPRRITLLPLDGMIALGVLALVLFFAGQVRFALQLNAMLVLLVGPFAIVAVFTTRIDAPPGRRALRIAYSAQSVALLMTMVPLVGLSGATSWNLDAMLVHGLLSALPMFLLLRLRSLQQQRRAAEMELNLGLARQQLAIERAQTDLQGRFLAMLTHELRTPIAVARMAVSALKGPNEQQRLIGAAFDNMEGIIERTAYADRLEQNLLEVRRERIDVAAMLATAVARSAAAERVRIDADALPPVTTDRQLLSVIFDNLIDNAAKYSAPGSTIGIRAVPQKHGGVAGLRVAFDNKPGKAGFPDAGKVFEKFYRTPGAQHKSGSGLGLYIVNGLVELLGGTIGYGEEEGRVRFILWLPC</sequence>
<dbReference type="Pfam" id="PF00512">
    <property type="entry name" value="HisKA"/>
    <property type="match status" value="1"/>
</dbReference>
<dbReference type="GO" id="GO:0000156">
    <property type="term" value="F:phosphorelay response regulator activity"/>
    <property type="evidence" value="ECO:0007669"/>
    <property type="project" value="TreeGrafter"/>
</dbReference>
<evidence type="ECO:0000256" key="6">
    <source>
        <dbReference type="SAM" id="Phobius"/>
    </source>
</evidence>
<dbReference type="AlphaFoldDB" id="A0A7W9FQC0"/>
<feature type="transmembrane region" description="Helical" evidence="6">
    <location>
        <begin position="321"/>
        <end position="343"/>
    </location>
</feature>
<name>A0A7W9FQC0_9HYPH</name>
<dbReference type="SUPFAM" id="SSF55874">
    <property type="entry name" value="ATPase domain of HSP90 chaperone/DNA topoisomerase II/histidine kinase"/>
    <property type="match status" value="1"/>
</dbReference>
<feature type="transmembrane region" description="Helical" evidence="6">
    <location>
        <begin position="262"/>
        <end position="282"/>
    </location>
</feature>
<evidence type="ECO:0000256" key="7">
    <source>
        <dbReference type="SAM" id="SignalP"/>
    </source>
</evidence>
<dbReference type="Pfam" id="PF02518">
    <property type="entry name" value="HATPase_c"/>
    <property type="match status" value="1"/>
</dbReference>
<feature type="transmembrane region" description="Helical" evidence="6">
    <location>
        <begin position="230"/>
        <end position="250"/>
    </location>
</feature>
<feature type="signal peptide" evidence="7">
    <location>
        <begin position="1"/>
        <end position="21"/>
    </location>
</feature>
<evidence type="ECO:0000256" key="3">
    <source>
        <dbReference type="ARBA" id="ARBA00022553"/>
    </source>
</evidence>
<keyword evidence="7" id="KW-0732">Signal</keyword>
<evidence type="ECO:0000313" key="10">
    <source>
        <dbReference type="Proteomes" id="UP000523821"/>
    </source>
</evidence>
<dbReference type="PRINTS" id="PR00344">
    <property type="entry name" value="BCTRLSENSOR"/>
</dbReference>
<dbReference type="InterPro" id="IPR011622">
    <property type="entry name" value="7TMR_DISM_rcpt_extracell_dom2"/>
</dbReference>
<feature type="transmembrane region" description="Helical" evidence="6">
    <location>
        <begin position="288"/>
        <end position="309"/>
    </location>
</feature>
<dbReference type="InterPro" id="IPR036097">
    <property type="entry name" value="HisK_dim/P_sf"/>
</dbReference>
<dbReference type="SMART" id="SM00388">
    <property type="entry name" value="HisKA"/>
    <property type="match status" value="1"/>
</dbReference>
<dbReference type="SUPFAM" id="SSF47384">
    <property type="entry name" value="Homodimeric domain of signal transducing histidine kinase"/>
    <property type="match status" value="1"/>
</dbReference>
<keyword evidence="6" id="KW-0812">Transmembrane</keyword>
<dbReference type="EC" id="2.7.13.3" evidence="2"/>
<comment type="catalytic activity">
    <reaction evidence="1">
        <text>ATP + protein L-histidine = ADP + protein N-phospho-L-histidine.</text>
        <dbReference type="EC" id="2.7.13.3"/>
    </reaction>
</comment>
<keyword evidence="6" id="KW-0472">Membrane</keyword>
<keyword evidence="3" id="KW-0597">Phosphoprotein</keyword>
<evidence type="ECO:0000256" key="1">
    <source>
        <dbReference type="ARBA" id="ARBA00000085"/>
    </source>
</evidence>
<gene>
    <name evidence="9" type="ORF">GGQ63_003952</name>
</gene>
<dbReference type="CDD" id="cd00075">
    <property type="entry name" value="HATPase"/>
    <property type="match status" value="1"/>
</dbReference>
<feature type="chain" id="PRO_5030777118" description="histidine kinase" evidence="7">
    <location>
        <begin position="22"/>
        <end position="613"/>
    </location>
</feature>
<keyword evidence="6" id="KW-1133">Transmembrane helix</keyword>
<dbReference type="PANTHER" id="PTHR42878:SF13">
    <property type="entry name" value="HISTIDINE KINASE"/>
    <property type="match status" value="1"/>
</dbReference>
<reference evidence="9 10" key="1">
    <citation type="submission" date="2020-08" db="EMBL/GenBank/DDBJ databases">
        <title>Genomic Encyclopedia of Type Strains, Phase IV (KMG-IV): sequencing the most valuable type-strain genomes for metagenomic binning, comparative biology and taxonomic classification.</title>
        <authorList>
            <person name="Goeker M."/>
        </authorList>
    </citation>
    <scope>NUCLEOTIDE SEQUENCE [LARGE SCALE GENOMIC DNA]</scope>
    <source>
        <strain evidence="9 10">DSM 16268</strain>
    </source>
</reference>
<evidence type="ECO:0000256" key="5">
    <source>
        <dbReference type="ARBA" id="ARBA00022777"/>
    </source>
</evidence>
<proteinExistence type="predicted"/>
<dbReference type="Proteomes" id="UP000523821">
    <property type="component" value="Unassembled WGS sequence"/>
</dbReference>
<dbReference type="InterPro" id="IPR036890">
    <property type="entry name" value="HATPase_C_sf"/>
</dbReference>
<protein>
    <recommendedName>
        <fullName evidence="2">histidine kinase</fullName>
        <ecNumber evidence="2">2.7.13.3</ecNumber>
    </recommendedName>
</protein>
<dbReference type="GO" id="GO:0000155">
    <property type="term" value="F:phosphorelay sensor kinase activity"/>
    <property type="evidence" value="ECO:0007669"/>
    <property type="project" value="InterPro"/>
</dbReference>
<dbReference type="Gene3D" id="1.10.287.130">
    <property type="match status" value="1"/>
</dbReference>
<dbReference type="Pfam" id="PF07696">
    <property type="entry name" value="7TMR-DISMED2"/>
    <property type="match status" value="1"/>
</dbReference>
<dbReference type="PANTHER" id="PTHR42878">
    <property type="entry name" value="TWO-COMPONENT HISTIDINE KINASE"/>
    <property type="match status" value="1"/>
</dbReference>
<keyword evidence="4" id="KW-0808">Transferase</keyword>
<comment type="caution">
    <text evidence="9">The sequence shown here is derived from an EMBL/GenBank/DDBJ whole genome shotgun (WGS) entry which is preliminary data.</text>
</comment>
<evidence type="ECO:0000256" key="2">
    <source>
        <dbReference type="ARBA" id="ARBA00012438"/>
    </source>
</evidence>
<dbReference type="PROSITE" id="PS50109">
    <property type="entry name" value="HIS_KIN"/>
    <property type="match status" value="1"/>
</dbReference>
<dbReference type="InterPro" id="IPR004358">
    <property type="entry name" value="Sig_transdc_His_kin-like_C"/>
</dbReference>
<dbReference type="InterPro" id="IPR005467">
    <property type="entry name" value="His_kinase_dom"/>
</dbReference>
<organism evidence="9 10">
    <name type="scientific">Prosthecomicrobium pneumaticum</name>
    <dbReference type="NCBI Taxonomy" id="81895"/>
    <lineage>
        <taxon>Bacteria</taxon>
        <taxon>Pseudomonadati</taxon>
        <taxon>Pseudomonadota</taxon>
        <taxon>Alphaproteobacteria</taxon>
        <taxon>Hyphomicrobiales</taxon>
        <taxon>Kaistiaceae</taxon>
        <taxon>Prosthecomicrobium</taxon>
    </lineage>
</organism>
<dbReference type="GO" id="GO:0007234">
    <property type="term" value="P:osmosensory signaling via phosphorelay pathway"/>
    <property type="evidence" value="ECO:0007669"/>
    <property type="project" value="TreeGrafter"/>
</dbReference>
<dbReference type="InterPro" id="IPR050351">
    <property type="entry name" value="BphY/WalK/GraS-like"/>
</dbReference>
<evidence type="ECO:0000259" key="8">
    <source>
        <dbReference type="PROSITE" id="PS50109"/>
    </source>
</evidence>